<feature type="coiled-coil region" evidence="1">
    <location>
        <begin position="166"/>
        <end position="195"/>
    </location>
</feature>
<proteinExistence type="predicted"/>
<feature type="transmembrane region" description="Helical" evidence="2">
    <location>
        <begin position="141"/>
        <end position="164"/>
    </location>
</feature>
<feature type="transmembrane region" description="Helical" evidence="2">
    <location>
        <begin position="36"/>
        <end position="63"/>
    </location>
</feature>
<evidence type="ECO:0000256" key="2">
    <source>
        <dbReference type="SAM" id="Phobius"/>
    </source>
</evidence>
<keyword evidence="2" id="KW-0812">Transmembrane</keyword>
<dbReference type="EMBL" id="GCKF01045216">
    <property type="protein sequence ID" value="JAG93909.1"/>
    <property type="molecule type" value="Transcribed_RNA"/>
</dbReference>
<sequence>MNRAEQEEQQRQPQITDEEAAEVERRVKHLARTDPFLVVCKCFSFVTVVCAIMCVVVNVFSAIRSFKDGADVFDGILRCFAVIIALFVVVAETEWERILKFWLVLEYCVGRGLLQIFVAVMTKALSTASEKNQVLTLFQEIASYMLLACGVVYVIAGILCCGVLKRARLKKAITKEQAQKDLEELEKRREELRRALLNGD</sequence>
<reference evidence="3" key="1">
    <citation type="submission" date="2015-03" db="EMBL/GenBank/DDBJ databases">
        <title>A transcriptome of Araucaria cunninghamii, an australian fine timber species.</title>
        <authorList>
            <person name="Jing Yi C.J.Y."/>
            <person name="Yin San L.Y.S."/>
            <person name="Abdul Karim S.S."/>
            <person name="Wan Azmi N.N."/>
            <person name="Hercus R.R."/>
            <person name="Croft L.L."/>
        </authorList>
    </citation>
    <scope>NUCLEOTIDE SEQUENCE</scope>
    <source>
        <strain evidence="3">MI0301</strain>
        <tissue evidence="3">Leaf</tissue>
    </source>
</reference>
<keyword evidence="2" id="KW-0472">Membrane</keyword>
<dbReference type="PANTHER" id="PTHR34965">
    <property type="entry name" value="OS07G0118300 PROTEIN"/>
    <property type="match status" value="1"/>
</dbReference>
<name>A0A0D6QTQ3_ARACU</name>
<feature type="transmembrane region" description="Helical" evidence="2">
    <location>
        <begin position="103"/>
        <end position="121"/>
    </location>
</feature>
<keyword evidence="2" id="KW-1133">Transmembrane helix</keyword>
<organism evidence="3">
    <name type="scientific">Araucaria cunninghamii</name>
    <name type="common">Hoop pine</name>
    <name type="synonym">Moreton Bay pine</name>
    <dbReference type="NCBI Taxonomy" id="56994"/>
    <lineage>
        <taxon>Eukaryota</taxon>
        <taxon>Viridiplantae</taxon>
        <taxon>Streptophyta</taxon>
        <taxon>Embryophyta</taxon>
        <taxon>Tracheophyta</taxon>
        <taxon>Spermatophyta</taxon>
        <taxon>Pinopsida</taxon>
        <taxon>Pinidae</taxon>
        <taxon>Conifers II</taxon>
        <taxon>Araucariales</taxon>
        <taxon>Araucariaceae</taxon>
        <taxon>Araucaria</taxon>
    </lineage>
</organism>
<evidence type="ECO:0000313" key="3">
    <source>
        <dbReference type="EMBL" id="JAG93909.1"/>
    </source>
</evidence>
<dbReference type="PANTHER" id="PTHR34965:SF1">
    <property type="entry name" value="OS07G0118300 PROTEIN"/>
    <property type="match status" value="1"/>
</dbReference>
<accession>A0A0D6QTQ3</accession>
<protein>
    <submittedName>
        <fullName evidence="3">Uncharacterized protein</fullName>
    </submittedName>
</protein>
<keyword evidence="1" id="KW-0175">Coiled coil</keyword>
<feature type="transmembrane region" description="Helical" evidence="2">
    <location>
        <begin position="75"/>
        <end position="91"/>
    </location>
</feature>
<dbReference type="AlphaFoldDB" id="A0A0D6QTQ3"/>
<evidence type="ECO:0000256" key="1">
    <source>
        <dbReference type="SAM" id="Coils"/>
    </source>
</evidence>